<dbReference type="EMBL" id="BGZI01000015">
    <property type="protein sequence ID" value="GBO88708.1"/>
    <property type="molecule type" value="Genomic_DNA"/>
</dbReference>
<sequence length="457" mass="49754">MADEQNIHENPEQNSDTFWDSFGEEQDREDRARRKAALKNAFKKGGRGFLVIGVVAAGLFTYMIMTSPDESTDNTGGSGSVVNRTSQGDVRETELSDDSPIAQQQRQAQEQQAEDARNQGRTYIEQVTLQNQERAEEAAADESVDTRRDTGDLALDTLQRQSQRVSTGNPTPVTPPGQTNQNRRASQNQPEGWTLKDEIDEAKSLSEQTKDDLRKVAESQSNYGAFASYSAVSRDSGEASGTSSNSSNPDDIPFVTGGYGEELAFAQNPSGESPNTFKIPADTRLFGVATVAHNSDIGGPMSFESVTPPLDGAVFLAEEVPVRGEAVVPQITQMIYRGETYDVRALIVNAATFQPGIASDYDNHYLSRWVPYLLGTFGGAYAETLRNSTTTTSPEGATVNETSDIPDAADQVKFTLGTGLGRMVPVLQEQINRPVTVEVYNGEQVGIWILSEVEVKR</sequence>
<dbReference type="AlphaFoldDB" id="A0A5M3Q0K0"/>
<proteinExistence type="predicted"/>
<feature type="region of interest" description="Disordered" evidence="1">
    <location>
        <begin position="1"/>
        <end position="33"/>
    </location>
</feature>
<dbReference type="InterPro" id="IPR049855">
    <property type="entry name" value="DotG/IcmE-like_C"/>
</dbReference>
<feature type="region of interest" description="Disordered" evidence="1">
    <location>
        <begin position="159"/>
        <end position="194"/>
    </location>
</feature>
<dbReference type="RefSeq" id="WP_136630765.1">
    <property type="nucleotide sequence ID" value="NZ_BGZI01000015.1"/>
</dbReference>
<feature type="region of interest" description="Disordered" evidence="1">
    <location>
        <begin position="129"/>
        <end position="148"/>
    </location>
</feature>
<feature type="compositionally biased region" description="Polar residues" evidence="1">
    <location>
        <begin position="159"/>
        <end position="191"/>
    </location>
</feature>
<evidence type="ECO:0000313" key="4">
    <source>
        <dbReference type="Proteomes" id="UP000387223"/>
    </source>
</evidence>
<organism evidence="3 4">
    <name type="scientific">Marinobacter salsuginis</name>
    <dbReference type="NCBI Taxonomy" id="418719"/>
    <lineage>
        <taxon>Bacteria</taxon>
        <taxon>Pseudomonadati</taxon>
        <taxon>Pseudomonadota</taxon>
        <taxon>Gammaproteobacteria</taxon>
        <taxon>Pseudomonadales</taxon>
        <taxon>Marinobacteraceae</taxon>
        <taxon>Marinobacter</taxon>
    </lineage>
</organism>
<gene>
    <name evidence="3" type="ORF">MSSD14B_23760</name>
</gene>
<comment type="caution">
    <text evidence="3">The sequence shown here is derived from an EMBL/GenBank/DDBJ whole genome shotgun (WGS) entry which is preliminary data.</text>
</comment>
<feature type="region of interest" description="Disordered" evidence="1">
    <location>
        <begin position="69"/>
        <end position="118"/>
    </location>
</feature>
<keyword evidence="2" id="KW-0472">Membrane</keyword>
<reference evidence="3 4" key="1">
    <citation type="journal article" date="2019" name="J. Gen. Appl. Microbiol.">
        <title>Aerobic degradation of cis-dichloroethene by the marine bacterium Marinobacter salsuginis strain 5N-3.</title>
        <authorList>
            <person name="Inoue Y."/>
            <person name="Fukunaga Y."/>
            <person name="Katsumata H."/>
            <person name="Ohji S."/>
            <person name="Hosoyama A."/>
            <person name="Mori K."/>
            <person name="Ando K."/>
        </authorList>
    </citation>
    <scope>NUCLEOTIDE SEQUENCE [LARGE SCALE GENOMIC DNA]</scope>
    <source>
        <strain evidence="3 4">NBRC 109114</strain>
    </source>
</reference>
<accession>A0A5M3Q0K0</accession>
<evidence type="ECO:0000256" key="1">
    <source>
        <dbReference type="SAM" id="MobiDB-lite"/>
    </source>
</evidence>
<feature type="compositionally biased region" description="Low complexity" evidence="1">
    <location>
        <begin position="102"/>
        <end position="111"/>
    </location>
</feature>
<dbReference type="CDD" id="cd16431">
    <property type="entry name" value="IcmE"/>
    <property type="match status" value="1"/>
</dbReference>
<feature type="transmembrane region" description="Helical" evidence="2">
    <location>
        <begin position="48"/>
        <end position="65"/>
    </location>
</feature>
<keyword evidence="2" id="KW-0812">Transmembrane</keyword>
<name>A0A5M3Q0K0_9GAMM</name>
<feature type="compositionally biased region" description="Basic and acidic residues" evidence="1">
    <location>
        <begin position="1"/>
        <end position="11"/>
    </location>
</feature>
<protein>
    <submittedName>
        <fullName evidence="3">Uncharacterized protein</fullName>
    </submittedName>
</protein>
<dbReference type="Proteomes" id="UP000387223">
    <property type="component" value="Unassembled WGS sequence"/>
</dbReference>
<evidence type="ECO:0000313" key="3">
    <source>
        <dbReference type="EMBL" id="GBO88708.1"/>
    </source>
</evidence>
<evidence type="ECO:0000256" key="2">
    <source>
        <dbReference type="SAM" id="Phobius"/>
    </source>
</evidence>
<keyword evidence="2" id="KW-1133">Transmembrane helix</keyword>